<name>A0ABQ0S2B9_9PSEU</name>
<feature type="compositionally biased region" description="Gly residues" evidence="1">
    <location>
        <begin position="1"/>
        <end position="15"/>
    </location>
</feature>
<evidence type="ECO:0000313" key="3">
    <source>
        <dbReference type="Proteomes" id="UP000320693"/>
    </source>
</evidence>
<accession>A0ABQ0S2B9</accession>
<comment type="caution">
    <text evidence="2">The sequence shown here is derived from an EMBL/GenBank/DDBJ whole genome shotgun (WGS) entry which is preliminary data.</text>
</comment>
<dbReference type="Proteomes" id="UP000320693">
    <property type="component" value="Unassembled WGS sequence"/>
</dbReference>
<sequence>MHPGGWGGCVVGTPGGLTPVGPAPDPRRPYRDPGPGVLRLRRVPAAPTEHTEVSEMAEKFRIENGLLLSDDHTLVEFADGCTDGGGIVPGAHEAGEVVPCPDCAGEHRITSALLIPTAHNITITEAEPEQDEPEA</sequence>
<reference evidence="2 3" key="1">
    <citation type="submission" date="2019-06" db="EMBL/GenBank/DDBJ databases">
        <title>Whole genome shotgun sequence of Pseudonocardia saturnea NBRC 14499.</title>
        <authorList>
            <person name="Hosoyama A."/>
            <person name="Uohara A."/>
            <person name="Ohji S."/>
            <person name="Ichikawa N."/>
        </authorList>
    </citation>
    <scope>NUCLEOTIDE SEQUENCE [LARGE SCALE GENOMIC DNA]</scope>
    <source>
        <strain evidence="2 3">NBRC 14499</strain>
    </source>
</reference>
<keyword evidence="3" id="KW-1185">Reference proteome</keyword>
<evidence type="ECO:0000313" key="2">
    <source>
        <dbReference type="EMBL" id="GEC27051.1"/>
    </source>
</evidence>
<dbReference type="EMBL" id="BJNH01000047">
    <property type="protein sequence ID" value="GEC27051.1"/>
    <property type="molecule type" value="Genomic_DNA"/>
</dbReference>
<proteinExistence type="predicted"/>
<organism evidence="2 3">
    <name type="scientific">Pseudonocardia saturnea</name>
    <dbReference type="NCBI Taxonomy" id="33909"/>
    <lineage>
        <taxon>Bacteria</taxon>
        <taxon>Bacillati</taxon>
        <taxon>Actinomycetota</taxon>
        <taxon>Actinomycetes</taxon>
        <taxon>Pseudonocardiales</taxon>
        <taxon>Pseudonocardiaceae</taxon>
        <taxon>Pseudonocardia</taxon>
    </lineage>
</organism>
<feature type="region of interest" description="Disordered" evidence="1">
    <location>
        <begin position="1"/>
        <end position="38"/>
    </location>
</feature>
<evidence type="ECO:0000256" key="1">
    <source>
        <dbReference type="SAM" id="MobiDB-lite"/>
    </source>
</evidence>
<protein>
    <submittedName>
        <fullName evidence="2">Uncharacterized protein</fullName>
    </submittedName>
</protein>
<gene>
    <name evidence="2" type="ORF">PSA01_40800</name>
</gene>